<sequence length="81" mass="9041">MSPLIGDFWLALNLGRFISPQHQTTAGEAGEITTEAARRVPRAWVRGSAADFMDGGCGIEQREPVKLWWIRWPSGRIDDST</sequence>
<accession>A0A9P9WK54</accession>
<keyword evidence="2" id="KW-1185">Reference proteome</keyword>
<dbReference type="EMBL" id="JAFIMR010000018">
    <property type="protein sequence ID" value="KAI1867596.1"/>
    <property type="molecule type" value="Genomic_DNA"/>
</dbReference>
<evidence type="ECO:0000313" key="1">
    <source>
        <dbReference type="EMBL" id="KAI1867596.1"/>
    </source>
</evidence>
<organism evidence="1 2">
    <name type="scientific">Neoarthrinium moseri</name>
    <dbReference type="NCBI Taxonomy" id="1658444"/>
    <lineage>
        <taxon>Eukaryota</taxon>
        <taxon>Fungi</taxon>
        <taxon>Dikarya</taxon>
        <taxon>Ascomycota</taxon>
        <taxon>Pezizomycotina</taxon>
        <taxon>Sordariomycetes</taxon>
        <taxon>Xylariomycetidae</taxon>
        <taxon>Amphisphaeriales</taxon>
        <taxon>Apiosporaceae</taxon>
        <taxon>Neoarthrinium</taxon>
    </lineage>
</organism>
<comment type="caution">
    <text evidence="1">The sequence shown here is derived from an EMBL/GenBank/DDBJ whole genome shotgun (WGS) entry which is preliminary data.</text>
</comment>
<dbReference type="AlphaFoldDB" id="A0A9P9WK54"/>
<protein>
    <submittedName>
        <fullName evidence="1">Uncharacterized protein</fullName>
    </submittedName>
</protein>
<proteinExistence type="predicted"/>
<evidence type="ECO:0000313" key="2">
    <source>
        <dbReference type="Proteomes" id="UP000829685"/>
    </source>
</evidence>
<gene>
    <name evidence="1" type="ORF">JX265_007398</name>
</gene>
<reference evidence="1" key="1">
    <citation type="submission" date="2021-03" db="EMBL/GenBank/DDBJ databases">
        <title>Revisited historic fungal species revealed as producer of novel bioactive compounds through whole genome sequencing and comparative genomics.</title>
        <authorList>
            <person name="Vignolle G.A."/>
            <person name="Hochenegger N."/>
            <person name="Mach R.L."/>
            <person name="Mach-Aigner A.R."/>
            <person name="Javad Rahimi M."/>
            <person name="Salim K.A."/>
            <person name="Chan C.M."/>
            <person name="Lim L.B.L."/>
            <person name="Cai F."/>
            <person name="Druzhinina I.S."/>
            <person name="U'Ren J.M."/>
            <person name="Derntl C."/>
        </authorList>
    </citation>
    <scope>NUCLEOTIDE SEQUENCE</scope>
    <source>
        <strain evidence="1">TUCIM 5799</strain>
    </source>
</reference>
<name>A0A9P9WK54_9PEZI</name>
<dbReference type="Proteomes" id="UP000829685">
    <property type="component" value="Unassembled WGS sequence"/>
</dbReference>